<dbReference type="PROSITE" id="PS51900">
    <property type="entry name" value="CB"/>
    <property type="match status" value="1"/>
</dbReference>
<dbReference type="InterPro" id="IPR004107">
    <property type="entry name" value="Integrase_SAM-like_N"/>
</dbReference>
<dbReference type="InterPro" id="IPR028259">
    <property type="entry name" value="AP2-like_int_N"/>
</dbReference>
<feature type="domain" description="Core-binding (CB)" evidence="7">
    <location>
        <begin position="58"/>
        <end position="138"/>
    </location>
</feature>
<dbReference type="Gene3D" id="1.10.150.130">
    <property type="match status" value="1"/>
</dbReference>
<name>A0A072P3Y0_SCHAZ</name>
<dbReference type="Gene3D" id="1.10.443.10">
    <property type="entry name" value="Intergrase catalytic core"/>
    <property type="match status" value="1"/>
</dbReference>
<evidence type="ECO:0000256" key="5">
    <source>
        <dbReference type="PROSITE-ProRule" id="PRU01248"/>
    </source>
</evidence>
<sequence>MPVYKDKERKTWYYKVRYKDMYGRNKQKLKRGFKGRKEAILAEAEFLSSIQNAFTDEVTFDEIFEHNIKHKKLKEKTIRRRRNEYNRHIKPFFGHMKVKDVNVQHVMDFKTNLENHFESLNSARTVFSNFKILINHAVKFFGLKIDPTIMVEPIQRVKPKINYIKREEFEERVNALELHYYKELTRLLFYTGLRVGEALALTWNDIDLEKSQLYVDKTLDPKLRIPTSPKTAGSVGYVPFPSFIKEMLEEIKKESAEKIYGFNDELYVFGGLTPYHYSHYHKHFKLVFPELRIHDLRHSYATYLINKGVDIYLVKELMRHDDIKQTANTYGHLYVERKHEVMSVFD</sequence>
<feature type="domain" description="Tyr recombinase" evidence="6">
    <location>
        <begin position="159"/>
        <end position="343"/>
    </location>
</feature>
<protein>
    <submittedName>
        <fullName evidence="8">Site-specific recombinase XerD</fullName>
    </submittedName>
</protein>
<dbReference type="Proteomes" id="UP000027936">
    <property type="component" value="Unassembled WGS sequence"/>
</dbReference>
<evidence type="ECO:0000256" key="4">
    <source>
        <dbReference type="ARBA" id="ARBA00023172"/>
    </source>
</evidence>
<dbReference type="PANTHER" id="PTHR30349">
    <property type="entry name" value="PHAGE INTEGRASE-RELATED"/>
    <property type="match status" value="1"/>
</dbReference>
<dbReference type="Pfam" id="PF14657">
    <property type="entry name" value="Arm-DNA-bind_4"/>
    <property type="match status" value="1"/>
</dbReference>
<dbReference type="GO" id="GO:0006310">
    <property type="term" value="P:DNA recombination"/>
    <property type="evidence" value="ECO:0007669"/>
    <property type="project" value="UniProtKB-KW"/>
</dbReference>
<accession>A0A072P3Y0</accession>
<dbReference type="InterPro" id="IPR013762">
    <property type="entry name" value="Integrase-like_cat_sf"/>
</dbReference>
<comment type="caution">
    <text evidence="8">The sequence shown here is derived from an EMBL/GenBank/DDBJ whole genome shotgun (WGS) entry which is preliminary data.</text>
</comment>
<dbReference type="SUPFAM" id="SSF56349">
    <property type="entry name" value="DNA breaking-rejoining enzymes"/>
    <property type="match status" value="1"/>
</dbReference>
<dbReference type="InterPro" id="IPR010998">
    <property type="entry name" value="Integrase_recombinase_N"/>
</dbReference>
<proteinExistence type="inferred from homology"/>
<keyword evidence="3 5" id="KW-0238">DNA-binding</keyword>
<dbReference type="PROSITE" id="PS51898">
    <property type="entry name" value="TYR_RECOMBINASE"/>
    <property type="match status" value="1"/>
</dbReference>
<comment type="similarity">
    <text evidence="1">Belongs to the 'phage' integrase family.</text>
</comment>
<dbReference type="CDD" id="cd01189">
    <property type="entry name" value="INT_ICEBs1_C_like"/>
    <property type="match status" value="1"/>
</dbReference>
<keyword evidence="2" id="KW-0229">DNA integration</keyword>
<dbReference type="InterPro" id="IPR011010">
    <property type="entry name" value="DNA_brk_join_enz"/>
</dbReference>
<evidence type="ECO:0000313" key="8">
    <source>
        <dbReference type="EMBL" id="KEF40165.1"/>
    </source>
</evidence>
<evidence type="ECO:0000259" key="6">
    <source>
        <dbReference type="PROSITE" id="PS51898"/>
    </source>
</evidence>
<dbReference type="AlphaFoldDB" id="A0A072P3Y0"/>
<keyword evidence="4" id="KW-0233">DNA recombination</keyword>
<dbReference type="EMBL" id="JJRY01000001">
    <property type="protein sequence ID" value="KEF40165.1"/>
    <property type="molecule type" value="Genomic_DNA"/>
</dbReference>
<organism evidence="8 9">
    <name type="scientific">Schinkia azotoformans MEV2011</name>
    <dbReference type="NCBI Taxonomy" id="1348973"/>
    <lineage>
        <taxon>Bacteria</taxon>
        <taxon>Bacillati</taxon>
        <taxon>Bacillota</taxon>
        <taxon>Bacilli</taxon>
        <taxon>Bacillales</taxon>
        <taxon>Bacillaceae</taxon>
        <taxon>Calidifontibacillus/Schinkia group</taxon>
        <taxon>Schinkia</taxon>
    </lineage>
</organism>
<dbReference type="GO" id="GO:0003677">
    <property type="term" value="F:DNA binding"/>
    <property type="evidence" value="ECO:0007669"/>
    <property type="project" value="UniProtKB-UniRule"/>
</dbReference>
<evidence type="ECO:0000256" key="1">
    <source>
        <dbReference type="ARBA" id="ARBA00008857"/>
    </source>
</evidence>
<dbReference type="InterPro" id="IPR044068">
    <property type="entry name" value="CB"/>
</dbReference>
<dbReference type="GO" id="GO:0015074">
    <property type="term" value="P:DNA integration"/>
    <property type="evidence" value="ECO:0007669"/>
    <property type="project" value="UniProtKB-KW"/>
</dbReference>
<dbReference type="Pfam" id="PF00589">
    <property type="entry name" value="Phage_integrase"/>
    <property type="match status" value="1"/>
</dbReference>
<dbReference type="PANTHER" id="PTHR30349:SF64">
    <property type="entry name" value="PROPHAGE INTEGRASE INTD-RELATED"/>
    <property type="match status" value="1"/>
</dbReference>
<evidence type="ECO:0000313" key="9">
    <source>
        <dbReference type="Proteomes" id="UP000027936"/>
    </source>
</evidence>
<evidence type="ECO:0000256" key="2">
    <source>
        <dbReference type="ARBA" id="ARBA00022908"/>
    </source>
</evidence>
<dbReference type="Pfam" id="PF14659">
    <property type="entry name" value="Phage_int_SAM_3"/>
    <property type="match status" value="1"/>
</dbReference>
<reference evidence="8 9" key="1">
    <citation type="submission" date="2014-04" db="EMBL/GenBank/DDBJ databases">
        <title>Draft genome sequence of Bacillus azotoformans MEV2011, a (co-) denitrifying strain unable to grow in the presence of oxygen.</title>
        <authorList>
            <person name="Nielsen M."/>
            <person name="Schreiber L."/>
            <person name="Finster K."/>
            <person name="Schramm A."/>
        </authorList>
    </citation>
    <scope>NUCLEOTIDE SEQUENCE [LARGE SCALE GENOMIC DNA]</scope>
    <source>
        <strain evidence="8 9">MEV2011</strain>
    </source>
</reference>
<gene>
    <name evidence="8" type="ORF">M670_00181</name>
</gene>
<dbReference type="InterPro" id="IPR002104">
    <property type="entry name" value="Integrase_catalytic"/>
</dbReference>
<evidence type="ECO:0000259" key="7">
    <source>
        <dbReference type="PROSITE" id="PS51900"/>
    </source>
</evidence>
<dbReference type="InterPro" id="IPR050090">
    <property type="entry name" value="Tyrosine_recombinase_XerCD"/>
</dbReference>
<dbReference type="OrthoDB" id="9803188at2"/>
<dbReference type="RefSeq" id="WP_035192510.1">
    <property type="nucleotide sequence ID" value="NZ_JJRY01000001.1"/>
</dbReference>
<dbReference type="PATRIC" id="fig|1348973.3.peg.174"/>
<evidence type="ECO:0000256" key="3">
    <source>
        <dbReference type="ARBA" id="ARBA00023125"/>
    </source>
</evidence>